<gene>
    <name evidence="1" type="ORF">Amon01_000525000</name>
</gene>
<dbReference type="GO" id="GO:0004512">
    <property type="term" value="F:inositol-3-phosphate synthase activity"/>
    <property type="evidence" value="ECO:0007669"/>
    <property type="project" value="InterPro"/>
</dbReference>
<dbReference type="SUPFAM" id="SSF51735">
    <property type="entry name" value="NAD(P)-binding Rossmann-fold domains"/>
    <property type="match status" value="1"/>
</dbReference>
<dbReference type="InterPro" id="IPR036291">
    <property type="entry name" value="NAD(P)-bd_dom_sf"/>
</dbReference>
<dbReference type="GO" id="GO:0008654">
    <property type="term" value="P:phospholipid biosynthetic process"/>
    <property type="evidence" value="ECO:0007669"/>
    <property type="project" value="InterPro"/>
</dbReference>
<evidence type="ECO:0000313" key="2">
    <source>
        <dbReference type="Proteomes" id="UP001165063"/>
    </source>
</evidence>
<evidence type="ECO:0000313" key="1">
    <source>
        <dbReference type="EMBL" id="GMG39332.1"/>
    </source>
</evidence>
<dbReference type="OrthoDB" id="2887at2759"/>
<dbReference type="Pfam" id="PF07994">
    <property type="entry name" value="NAD_binding_5"/>
    <property type="match status" value="1"/>
</dbReference>
<dbReference type="Proteomes" id="UP001165063">
    <property type="component" value="Unassembled WGS sequence"/>
</dbReference>
<organism evidence="1 2">
    <name type="scientific">Ambrosiozyma monospora</name>
    <name type="common">Yeast</name>
    <name type="synonym">Endomycopsis monosporus</name>
    <dbReference type="NCBI Taxonomy" id="43982"/>
    <lineage>
        <taxon>Eukaryota</taxon>
        <taxon>Fungi</taxon>
        <taxon>Dikarya</taxon>
        <taxon>Ascomycota</taxon>
        <taxon>Saccharomycotina</taxon>
        <taxon>Pichiomycetes</taxon>
        <taxon>Pichiales</taxon>
        <taxon>Pichiaceae</taxon>
        <taxon>Ambrosiozyma</taxon>
    </lineage>
</organism>
<accession>A0A9W6Z2K4</accession>
<dbReference type="GO" id="GO:0006021">
    <property type="term" value="P:inositol biosynthetic process"/>
    <property type="evidence" value="ECO:0007669"/>
    <property type="project" value="InterPro"/>
</dbReference>
<keyword evidence="2" id="KW-1185">Reference proteome</keyword>
<dbReference type="EMBL" id="BSXU01002841">
    <property type="protein sequence ID" value="GMG39332.1"/>
    <property type="molecule type" value="Genomic_DNA"/>
</dbReference>
<dbReference type="PANTHER" id="PTHR11510">
    <property type="entry name" value="MYO-INOSITOL-1 PHOSPHATE SYNTHASE"/>
    <property type="match status" value="1"/>
</dbReference>
<proteinExistence type="predicted"/>
<reference evidence="1" key="1">
    <citation type="submission" date="2023-04" db="EMBL/GenBank/DDBJ databases">
        <title>Ambrosiozyma monospora NBRC 1965.</title>
        <authorList>
            <person name="Ichikawa N."/>
            <person name="Sato H."/>
            <person name="Tonouchi N."/>
        </authorList>
    </citation>
    <scope>NUCLEOTIDE SEQUENCE</scope>
    <source>
        <strain evidence="1">NBRC 1965</strain>
    </source>
</reference>
<dbReference type="Gene3D" id="3.40.50.720">
    <property type="entry name" value="NAD(P)-binding Rossmann-like Domain"/>
    <property type="match status" value="1"/>
</dbReference>
<dbReference type="AlphaFoldDB" id="A0A9W6Z2K4"/>
<sequence>MTVQYTPKVQVHTDKVHYTEDSLTSNYTYKNNVVEKDGDNYLVKPFSEDYQFKVDLKVPKMGVMLVGLGGNNGSTFTAAVLANKDKLSFNTKTGPVTANYYGSVTQASTIKLGVDAKGEDVYAPFNSLLPLVNPNDFVVGGWDISSANLYEAMVRGQVLEYDLIQKLKGQMEKIKPLPSIYYPDFIAANQDERADNCYNRQGANISTKGKWSHVEQIRKDIRDFKQKNKLDKLKT</sequence>
<protein>
    <submittedName>
        <fullName evidence="1">Unnamed protein product</fullName>
    </submittedName>
</protein>
<comment type="caution">
    <text evidence="1">The sequence shown here is derived from an EMBL/GenBank/DDBJ whole genome shotgun (WGS) entry which is preliminary data.</text>
</comment>
<name>A0A9W6Z2K4_AMBMO</name>
<dbReference type="InterPro" id="IPR002587">
    <property type="entry name" value="Myo-inos-1-P_Synthase"/>
</dbReference>